<dbReference type="Pfam" id="PF08445">
    <property type="entry name" value="FR47"/>
    <property type="match status" value="1"/>
</dbReference>
<organism evidence="2 3">
    <name type="scientific">Kribbella deserti</name>
    <dbReference type="NCBI Taxonomy" id="1926257"/>
    <lineage>
        <taxon>Bacteria</taxon>
        <taxon>Bacillati</taxon>
        <taxon>Actinomycetota</taxon>
        <taxon>Actinomycetes</taxon>
        <taxon>Propionibacteriales</taxon>
        <taxon>Kribbellaceae</taxon>
        <taxon>Kribbella</taxon>
    </lineage>
</organism>
<sequence length="255" mass="27234">MTAGVTTGRVVPITDVAELARACGNDALIVWAGQGLRAERSERAWRLGDAVAVVAPDLSRHDRIVVHGPIEQLVPLVYEVLGEVGTAYRPFGDEPVIRELADRVEPLEVRAAFGWMDTTEPPSETAEGVRWLDGDTGVAELLEQASPESYAWPGLSGIDRWAAATDQAGRLISVAADAWSAPDLGFLAGVATAPEARGRGLSRQVCAFVTAELLARHGRTGLMVDGRNAVAIRLYERLGYTYRPVAAANAEPPKG</sequence>
<dbReference type="EMBL" id="JBHLTC010000057">
    <property type="protein sequence ID" value="MFC0629499.1"/>
    <property type="molecule type" value="Genomic_DNA"/>
</dbReference>
<reference evidence="2 3" key="1">
    <citation type="submission" date="2024-09" db="EMBL/GenBank/DDBJ databases">
        <authorList>
            <person name="Sun Q."/>
            <person name="Mori K."/>
        </authorList>
    </citation>
    <scope>NUCLEOTIDE SEQUENCE [LARGE SCALE GENOMIC DNA]</scope>
    <source>
        <strain evidence="2 3">CGMCC 1.15906</strain>
    </source>
</reference>
<dbReference type="RefSeq" id="WP_380057689.1">
    <property type="nucleotide sequence ID" value="NZ_JBHLTC010000057.1"/>
</dbReference>
<dbReference type="SUPFAM" id="SSF55729">
    <property type="entry name" value="Acyl-CoA N-acyltransferases (Nat)"/>
    <property type="match status" value="1"/>
</dbReference>
<dbReference type="InterPro" id="IPR000182">
    <property type="entry name" value="GNAT_dom"/>
</dbReference>
<evidence type="ECO:0000313" key="2">
    <source>
        <dbReference type="EMBL" id="MFC0629499.1"/>
    </source>
</evidence>
<dbReference type="Gene3D" id="3.40.630.30">
    <property type="match status" value="1"/>
</dbReference>
<protein>
    <submittedName>
        <fullName evidence="2">GNAT family N-acetyltransferase</fullName>
    </submittedName>
</protein>
<keyword evidence="3" id="KW-1185">Reference proteome</keyword>
<dbReference type="Proteomes" id="UP001589890">
    <property type="component" value="Unassembled WGS sequence"/>
</dbReference>
<comment type="caution">
    <text evidence="2">The sequence shown here is derived from an EMBL/GenBank/DDBJ whole genome shotgun (WGS) entry which is preliminary data.</text>
</comment>
<dbReference type="InterPro" id="IPR013653">
    <property type="entry name" value="GCN5-like_dom"/>
</dbReference>
<proteinExistence type="predicted"/>
<evidence type="ECO:0000313" key="3">
    <source>
        <dbReference type="Proteomes" id="UP001589890"/>
    </source>
</evidence>
<gene>
    <name evidence="2" type="ORF">ACFFGN_35880</name>
</gene>
<dbReference type="PROSITE" id="PS51186">
    <property type="entry name" value="GNAT"/>
    <property type="match status" value="1"/>
</dbReference>
<accession>A0ABV6QY00</accession>
<dbReference type="InterPro" id="IPR016181">
    <property type="entry name" value="Acyl_CoA_acyltransferase"/>
</dbReference>
<feature type="domain" description="N-acetyltransferase" evidence="1">
    <location>
        <begin position="95"/>
        <end position="255"/>
    </location>
</feature>
<name>A0ABV6QY00_9ACTN</name>
<evidence type="ECO:0000259" key="1">
    <source>
        <dbReference type="PROSITE" id="PS51186"/>
    </source>
</evidence>